<comment type="caution">
    <text evidence="3">The sequence shown here is derived from an EMBL/GenBank/DDBJ whole genome shotgun (WGS) entry which is preliminary data.</text>
</comment>
<proteinExistence type="predicted"/>
<name>A0ABN9F343_9NEOB</name>
<feature type="region of interest" description="Disordered" evidence="1">
    <location>
        <begin position="1"/>
        <end position="45"/>
    </location>
</feature>
<evidence type="ECO:0000259" key="2">
    <source>
        <dbReference type="Pfam" id="PF25313"/>
    </source>
</evidence>
<dbReference type="PANTHER" id="PTHR16266">
    <property type="entry name" value="WD REPEAT DOMAIN 9"/>
    <property type="match status" value="1"/>
</dbReference>
<feature type="non-terminal residue" evidence="3">
    <location>
        <position position="1"/>
    </location>
</feature>
<dbReference type="Pfam" id="PF25313">
    <property type="entry name" value="BRWD_AD"/>
    <property type="match status" value="1"/>
</dbReference>
<evidence type="ECO:0000256" key="1">
    <source>
        <dbReference type="SAM" id="MobiDB-lite"/>
    </source>
</evidence>
<dbReference type="InterPro" id="IPR052060">
    <property type="entry name" value="Bromo_WD_repeat"/>
</dbReference>
<feature type="non-terminal residue" evidence="3">
    <location>
        <position position="272"/>
    </location>
</feature>
<evidence type="ECO:0000313" key="3">
    <source>
        <dbReference type="EMBL" id="CAI9591491.1"/>
    </source>
</evidence>
<reference evidence="3" key="1">
    <citation type="submission" date="2023-05" db="EMBL/GenBank/DDBJ databases">
        <authorList>
            <person name="Stuckert A."/>
        </authorList>
    </citation>
    <scope>NUCLEOTIDE SEQUENCE</scope>
</reference>
<keyword evidence="4" id="KW-1185">Reference proteome</keyword>
<sequence>KRVRPPGRCVVVLRRRNTKEDNKERKRKQTRRKKQNDFLSMEGEPSEEWIPPQWILDTIPRRSPFVPQMGDEVIYFRQGHEAYVRAVRKAKIYSVNLQKQPWNKTELREQEFLKVVGIKYEVGPPTLCCLKLAFLDPTSGRMSGESFSVKYHDMPDVIDFLILSHFYKEAQERNWQIGDRFRSIIDDAWWFGMVESQQPFQMDYPDSLFQCYSVHWDNNERENMSPWDMEPIPEGIPLPDEVGAGVPVTAEELNALQYKPEEGEWGSKCRDE</sequence>
<accession>A0ABN9F343</accession>
<dbReference type="PANTHER" id="PTHR16266:SF25">
    <property type="entry name" value="BROMODOMAIN AND WD REPEAT-CONTAINING PROTEIN 3"/>
    <property type="match status" value="1"/>
</dbReference>
<protein>
    <recommendedName>
        <fullName evidence="2">BRWD/PHIP ancillary-like domain-containing protein</fullName>
    </recommendedName>
</protein>
<gene>
    <name evidence="3" type="ORF">SPARVUS_LOCUS11220277</name>
</gene>
<feature type="domain" description="BRWD/PHIP ancillary-like" evidence="2">
    <location>
        <begin position="63"/>
        <end position="234"/>
    </location>
</feature>
<organism evidence="3 4">
    <name type="scientific">Staurois parvus</name>
    <dbReference type="NCBI Taxonomy" id="386267"/>
    <lineage>
        <taxon>Eukaryota</taxon>
        <taxon>Metazoa</taxon>
        <taxon>Chordata</taxon>
        <taxon>Craniata</taxon>
        <taxon>Vertebrata</taxon>
        <taxon>Euteleostomi</taxon>
        <taxon>Amphibia</taxon>
        <taxon>Batrachia</taxon>
        <taxon>Anura</taxon>
        <taxon>Neobatrachia</taxon>
        <taxon>Ranoidea</taxon>
        <taxon>Ranidae</taxon>
        <taxon>Staurois</taxon>
    </lineage>
</organism>
<dbReference type="Proteomes" id="UP001162483">
    <property type="component" value="Unassembled WGS sequence"/>
</dbReference>
<feature type="compositionally biased region" description="Basic residues" evidence="1">
    <location>
        <begin position="25"/>
        <end position="34"/>
    </location>
</feature>
<dbReference type="InterPro" id="IPR057451">
    <property type="entry name" value="BRWD/PHIP_AD"/>
</dbReference>
<evidence type="ECO:0000313" key="4">
    <source>
        <dbReference type="Proteomes" id="UP001162483"/>
    </source>
</evidence>
<dbReference type="EMBL" id="CATNWA010016288">
    <property type="protein sequence ID" value="CAI9591491.1"/>
    <property type="molecule type" value="Genomic_DNA"/>
</dbReference>